<gene>
    <name evidence="4" type="ORF">Ciccas_009926</name>
</gene>
<keyword evidence="1" id="KW-0433">Leucine-rich repeat</keyword>
<dbReference type="InterPro" id="IPR036770">
    <property type="entry name" value="Ankyrin_rpt-contain_sf"/>
</dbReference>
<proteinExistence type="predicted"/>
<keyword evidence="2" id="KW-0677">Repeat</keyword>
<dbReference type="InterPro" id="IPR050216">
    <property type="entry name" value="LRR_domain-containing"/>
</dbReference>
<feature type="compositionally biased region" description="Acidic residues" evidence="3">
    <location>
        <begin position="353"/>
        <end position="387"/>
    </location>
</feature>
<reference evidence="4 5" key="1">
    <citation type="submission" date="2024-11" db="EMBL/GenBank/DDBJ databases">
        <title>Adaptive evolution of stress response genes in parasites aligns with host niche diversity.</title>
        <authorList>
            <person name="Hahn C."/>
            <person name="Resl P."/>
        </authorList>
    </citation>
    <scope>NUCLEOTIDE SEQUENCE [LARGE SCALE GENOMIC DNA]</scope>
    <source>
        <strain evidence="4">EGGRZ-B1_66</strain>
        <tissue evidence="4">Body</tissue>
    </source>
</reference>
<dbReference type="SMART" id="SM00369">
    <property type="entry name" value="LRR_TYP"/>
    <property type="match status" value="4"/>
</dbReference>
<dbReference type="InterPro" id="IPR032675">
    <property type="entry name" value="LRR_dom_sf"/>
</dbReference>
<dbReference type="Gene3D" id="1.25.40.20">
    <property type="entry name" value="Ankyrin repeat-containing domain"/>
    <property type="match status" value="1"/>
</dbReference>
<protein>
    <submittedName>
        <fullName evidence="4">Uncharacterized protein</fullName>
    </submittedName>
</protein>
<accession>A0ABD2PVV1</accession>
<dbReference type="SUPFAM" id="SSF48403">
    <property type="entry name" value="Ankyrin repeat"/>
    <property type="match status" value="1"/>
</dbReference>
<dbReference type="SMART" id="SM00364">
    <property type="entry name" value="LRR_BAC"/>
    <property type="match status" value="3"/>
</dbReference>
<keyword evidence="5" id="KW-1185">Reference proteome</keyword>
<dbReference type="InterPro" id="IPR002110">
    <property type="entry name" value="Ankyrin_rpt"/>
</dbReference>
<feature type="region of interest" description="Disordered" evidence="3">
    <location>
        <begin position="351"/>
        <end position="387"/>
    </location>
</feature>
<sequence length="914" mass="102534">MSPEAPSTCIFRRILSHNPTILSPELSASLQTKGIDTDFLNKKEPYSWTSFGKRLFGIASEKASRAISSYLANDWLSETSPDFQKVLDKFSDTNSPEFLDEFLTWSHYRLAKVFYDCGASGSDLAFKYLLERGFFPTLLPGKFAQICPLNSPPPEFQPEEGPLNICVKMEQNSLFASLQAEFGHYIPETISSKIGTYLTKTGIYSKTIFNDTVIHIICRLGNIECLKHLLKDLITKPFYVTAPILPIHEAASAGEIDCLTELLSMPKYMPETSQFQLPKHSCVLNGLPAIYHYPFCIDQVNENGLTPFLLSVLQGHLDCVETLTKFHVKAERVEPDEAQGGLDHYRTERAEEVGYEGDELETVSEDEEKEGEEAKEDEEEDTSTEEEDFNWCRIITTNEATAVISHSRAVCPIDLARRVYLAWDPLASQITVTPISHPDQAATHSICGYFGALHMAVMRRDLEMVCFLLNYLNADVSSPGIPCLHESSSLDVDSLLENSNLGQIYVAEGLRKKTKLDEFSLHQMRILDRVVSSTPLGLACTLREAQLSLTNLDQTILQIVRVLLIAGAKDFHHVLLKQACDQGDFELVSCLLSARSHSQVFTDHTQVKDQSLIVDWSGTDLDYASERACDLQPSNAIEIKFRTWLEESCWFAEVKSTIEGPISGLPHEAISDLLLKPMESQSGLENLTKLSLSSCNLRSLPLCLFTRLPAIRHLNASENQLARLPESLPLDELSCVASNTCTIWCSELLCFDLSDNRLKDVPTWLFDNTLTYGKTSMPQVRFAPNLNSLILAGNQLRALPKQMWFNRTITYLDASRNQLTSLPTISMSQLLKANFSGSRRNRTVSSTRRDQVSGILSNVSFPTLFILSQMRDCSLFSKENELIPCPEDQLKCIYGNEKFLSQQIDMQGISNATY</sequence>
<dbReference type="Proteomes" id="UP001626550">
    <property type="component" value="Unassembled WGS sequence"/>
</dbReference>
<evidence type="ECO:0000256" key="2">
    <source>
        <dbReference type="ARBA" id="ARBA00022737"/>
    </source>
</evidence>
<evidence type="ECO:0000256" key="3">
    <source>
        <dbReference type="SAM" id="MobiDB-lite"/>
    </source>
</evidence>
<dbReference type="SUPFAM" id="SSF52058">
    <property type="entry name" value="L domain-like"/>
    <property type="match status" value="1"/>
</dbReference>
<dbReference type="InterPro" id="IPR003591">
    <property type="entry name" value="Leu-rich_rpt_typical-subtyp"/>
</dbReference>
<dbReference type="EMBL" id="JBJKFK010002190">
    <property type="protein sequence ID" value="KAL3311494.1"/>
    <property type="molecule type" value="Genomic_DNA"/>
</dbReference>
<dbReference type="PANTHER" id="PTHR48051">
    <property type="match status" value="1"/>
</dbReference>
<dbReference type="Gene3D" id="3.80.10.10">
    <property type="entry name" value="Ribonuclease Inhibitor"/>
    <property type="match status" value="2"/>
</dbReference>
<dbReference type="PANTHER" id="PTHR48051:SF1">
    <property type="entry name" value="RAS SUPPRESSOR PROTEIN 1"/>
    <property type="match status" value="1"/>
</dbReference>
<evidence type="ECO:0000313" key="4">
    <source>
        <dbReference type="EMBL" id="KAL3311494.1"/>
    </source>
</evidence>
<dbReference type="AlphaFoldDB" id="A0ABD2PVV1"/>
<comment type="caution">
    <text evidence="4">The sequence shown here is derived from an EMBL/GenBank/DDBJ whole genome shotgun (WGS) entry which is preliminary data.</text>
</comment>
<name>A0ABD2PVV1_9PLAT</name>
<organism evidence="4 5">
    <name type="scientific">Cichlidogyrus casuarinus</name>
    <dbReference type="NCBI Taxonomy" id="1844966"/>
    <lineage>
        <taxon>Eukaryota</taxon>
        <taxon>Metazoa</taxon>
        <taxon>Spiralia</taxon>
        <taxon>Lophotrochozoa</taxon>
        <taxon>Platyhelminthes</taxon>
        <taxon>Monogenea</taxon>
        <taxon>Monopisthocotylea</taxon>
        <taxon>Dactylogyridea</taxon>
        <taxon>Ancyrocephalidae</taxon>
        <taxon>Cichlidogyrus</taxon>
    </lineage>
</organism>
<dbReference type="Pfam" id="PF00023">
    <property type="entry name" value="Ank"/>
    <property type="match status" value="1"/>
</dbReference>
<evidence type="ECO:0000256" key="1">
    <source>
        <dbReference type="ARBA" id="ARBA00022614"/>
    </source>
</evidence>
<evidence type="ECO:0000313" key="5">
    <source>
        <dbReference type="Proteomes" id="UP001626550"/>
    </source>
</evidence>
<dbReference type="SMART" id="SM00248">
    <property type="entry name" value="ANK"/>
    <property type="match status" value="3"/>
</dbReference>